<name>A0A1E5GNJ1_9ENTE</name>
<evidence type="ECO:0000256" key="5">
    <source>
        <dbReference type="ARBA" id="ARBA00023136"/>
    </source>
</evidence>
<feature type="transmembrane region" description="Helical" evidence="6">
    <location>
        <begin position="86"/>
        <end position="106"/>
    </location>
</feature>
<comment type="subcellular location">
    <subcellularLocation>
        <location evidence="1">Cell membrane</location>
        <topology evidence="1">Multi-pass membrane protein</topology>
    </subcellularLocation>
</comment>
<dbReference type="STRING" id="903984.BCR21_04555"/>
<evidence type="ECO:0000256" key="4">
    <source>
        <dbReference type="ARBA" id="ARBA00022989"/>
    </source>
</evidence>
<dbReference type="RefSeq" id="WP_069645306.1">
    <property type="nucleotide sequence ID" value="NZ_MIJZ01000001.1"/>
</dbReference>
<keyword evidence="5 6" id="KW-0472">Membrane</keyword>
<evidence type="ECO:0000256" key="6">
    <source>
        <dbReference type="SAM" id="Phobius"/>
    </source>
</evidence>
<dbReference type="OrthoDB" id="2184767at2"/>
<keyword evidence="3 6" id="KW-0812">Transmembrane</keyword>
<evidence type="ECO:0000313" key="8">
    <source>
        <dbReference type="EMBL" id="OEG14266.1"/>
    </source>
</evidence>
<comment type="caution">
    <text evidence="8">The sequence shown here is derived from an EMBL/GenBank/DDBJ whole genome shotgun (WGS) entry which is preliminary data.</text>
</comment>
<protein>
    <recommendedName>
        <fullName evidence="7">ABC3 transporter permease C-terminal domain-containing protein</fullName>
    </recommendedName>
</protein>
<organism evidence="8 9">
    <name type="scientific">Enterococcus ureasiticus</name>
    <dbReference type="NCBI Taxonomy" id="903984"/>
    <lineage>
        <taxon>Bacteria</taxon>
        <taxon>Bacillati</taxon>
        <taxon>Bacillota</taxon>
        <taxon>Bacilli</taxon>
        <taxon>Lactobacillales</taxon>
        <taxon>Enterococcaceae</taxon>
        <taxon>Enterococcus</taxon>
    </lineage>
</organism>
<evidence type="ECO:0000256" key="2">
    <source>
        <dbReference type="ARBA" id="ARBA00022475"/>
    </source>
</evidence>
<dbReference type="InterPro" id="IPR003838">
    <property type="entry name" value="ABC3_permease_C"/>
</dbReference>
<dbReference type="EMBL" id="MIJZ01000001">
    <property type="protein sequence ID" value="OEG14266.1"/>
    <property type="molecule type" value="Genomic_DNA"/>
</dbReference>
<gene>
    <name evidence="8" type="ORF">BCR21_04555</name>
</gene>
<sequence>MYALYYVLKDSGNNLLQNKVTALLKSIFSFLYFFVLTTLLHGWLTAIHLEEIEQKRILEEADSMDILLQSNSNEQLLTLLKSLKTAFLIFSIGLFLFGILYLFLYFQRAIILDKKELILKKMLGASALQVTSELFIESMLLTLPSCILSLFTAESLYTLFFQSSDSWLTSILYPPSYFVIYVDFSLIGLFSLLLICQFLYLKQKLTNL</sequence>
<feature type="transmembrane region" description="Helical" evidence="6">
    <location>
        <begin position="20"/>
        <end position="44"/>
    </location>
</feature>
<accession>A0A1E5GNJ1</accession>
<keyword evidence="9" id="KW-1185">Reference proteome</keyword>
<evidence type="ECO:0000259" key="7">
    <source>
        <dbReference type="Pfam" id="PF02687"/>
    </source>
</evidence>
<feature type="domain" description="ABC3 transporter permease C-terminal" evidence="7">
    <location>
        <begin position="89"/>
        <end position="195"/>
    </location>
</feature>
<proteinExistence type="predicted"/>
<keyword evidence="4 6" id="KW-1133">Transmembrane helix</keyword>
<dbReference type="Proteomes" id="UP000094068">
    <property type="component" value="Unassembled WGS sequence"/>
</dbReference>
<dbReference type="Pfam" id="PF02687">
    <property type="entry name" value="FtsX"/>
    <property type="match status" value="1"/>
</dbReference>
<reference evidence="9" key="1">
    <citation type="submission" date="2016-09" db="EMBL/GenBank/DDBJ databases">
        <authorList>
            <person name="Gulvik C.A."/>
        </authorList>
    </citation>
    <scope>NUCLEOTIDE SEQUENCE [LARGE SCALE GENOMIC DNA]</scope>
    <source>
        <strain evidence="9">DSM 23328</strain>
    </source>
</reference>
<dbReference type="AlphaFoldDB" id="A0A1E5GNJ1"/>
<evidence type="ECO:0000313" key="9">
    <source>
        <dbReference type="Proteomes" id="UP000094068"/>
    </source>
</evidence>
<evidence type="ECO:0000256" key="1">
    <source>
        <dbReference type="ARBA" id="ARBA00004651"/>
    </source>
</evidence>
<keyword evidence="2" id="KW-1003">Cell membrane</keyword>
<evidence type="ECO:0000256" key="3">
    <source>
        <dbReference type="ARBA" id="ARBA00022692"/>
    </source>
</evidence>
<feature type="transmembrane region" description="Helical" evidence="6">
    <location>
        <begin position="127"/>
        <end position="151"/>
    </location>
</feature>
<dbReference type="GO" id="GO:0005886">
    <property type="term" value="C:plasma membrane"/>
    <property type="evidence" value="ECO:0007669"/>
    <property type="project" value="UniProtKB-SubCell"/>
</dbReference>
<feature type="transmembrane region" description="Helical" evidence="6">
    <location>
        <begin position="178"/>
        <end position="201"/>
    </location>
</feature>